<comment type="cofactor">
    <cofactor evidence="1">
        <name>pyridoxal 5'-phosphate</name>
        <dbReference type="ChEBI" id="CHEBI:597326"/>
    </cofactor>
</comment>
<dbReference type="SFLD" id="SFLDS00029">
    <property type="entry name" value="Radical_SAM"/>
    <property type="match status" value="1"/>
</dbReference>
<proteinExistence type="predicted"/>
<evidence type="ECO:0000256" key="5">
    <source>
        <dbReference type="ARBA" id="ARBA00022898"/>
    </source>
</evidence>
<dbReference type="EMBL" id="BARS01045982">
    <property type="protein sequence ID" value="GAG38688.1"/>
    <property type="molecule type" value="Genomic_DNA"/>
</dbReference>
<dbReference type="GO" id="GO:0003824">
    <property type="term" value="F:catalytic activity"/>
    <property type="evidence" value="ECO:0007669"/>
    <property type="project" value="InterPro"/>
</dbReference>
<dbReference type="InterPro" id="IPR007197">
    <property type="entry name" value="rSAM"/>
</dbReference>
<evidence type="ECO:0000313" key="9">
    <source>
        <dbReference type="EMBL" id="GAG38688.1"/>
    </source>
</evidence>
<name>X0XPW3_9ZZZZ</name>
<protein>
    <recommendedName>
        <fullName evidence="8">Radical SAM core domain-containing protein</fullName>
    </recommendedName>
</protein>
<dbReference type="SUPFAM" id="SSF102114">
    <property type="entry name" value="Radical SAM enzymes"/>
    <property type="match status" value="1"/>
</dbReference>
<dbReference type="CDD" id="cd01335">
    <property type="entry name" value="Radical_SAM"/>
    <property type="match status" value="1"/>
</dbReference>
<dbReference type="InterPro" id="IPR058240">
    <property type="entry name" value="rSAM_sf"/>
</dbReference>
<reference evidence="9" key="1">
    <citation type="journal article" date="2014" name="Front. Microbiol.">
        <title>High frequency of phylogenetically diverse reductive dehalogenase-homologous genes in deep subseafloor sedimentary metagenomes.</title>
        <authorList>
            <person name="Kawai M."/>
            <person name="Futagami T."/>
            <person name="Toyoda A."/>
            <person name="Takaki Y."/>
            <person name="Nishi S."/>
            <person name="Hori S."/>
            <person name="Arai W."/>
            <person name="Tsubouchi T."/>
            <person name="Morono Y."/>
            <person name="Uchiyama I."/>
            <person name="Ito T."/>
            <person name="Fujiyama A."/>
            <person name="Inagaki F."/>
            <person name="Takami H."/>
        </authorList>
    </citation>
    <scope>NUCLEOTIDE SEQUENCE</scope>
    <source>
        <strain evidence="9">Expedition CK06-06</strain>
    </source>
</reference>
<dbReference type="Pfam" id="PF04055">
    <property type="entry name" value="Radical_SAM"/>
    <property type="match status" value="1"/>
</dbReference>
<keyword evidence="3" id="KW-0949">S-adenosyl-L-methionine</keyword>
<evidence type="ECO:0000256" key="1">
    <source>
        <dbReference type="ARBA" id="ARBA00001933"/>
    </source>
</evidence>
<dbReference type="InterPro" id="IPR003739">
    <property type="entry name" value="Lys_aminomutase/Glu_NH3_mut"/>
</dbReference>
<sequence>EEEKRLQQVIERHPMSITRYYMSLIDKNDPGDPIRKMMVPSDKEMNISGSYDTSGEEENTKMPGLQHKYSQTALILPTNRCTAYCRYCFRKRMVGLSNEETLRRFNNAVKYIETHKEINNVLITGGDPLILPTTVISKFLEKLSTIPHLDFIRLGSKIPVVFPDRLLEDKELLALLKSISPKTKRIYLVTQFNHPKEITKKSAGAVDALIQSGVITNNQTVLMKGVNDNPKILAELQNKLVSIGVNP</sequence>
<keyword evidence="4" id="KW-0479">Metal-binding</keyword>
<evidence type="ECO:0000259" key="8">
    <source>
        <dbReference type="PROSITE" id="PS51918"/>
    </source>
</evidence>
<evidence type="ECO:0000256" key="3">
    <source>
        <dbReference type="ARBA" id="ARBA00022691"/>
    </source>
</evidence>
<keyword evidence="6" id="KW-0408">Iron</keyword>
<gene>
    <name evidence="9" type="ORF">S01H1_69272</name>
</gene>
<comment type="caution">
    <text evidence="9">The sequence shown here is derived from an EMBL/GenBank/DDBJ whole genome shotgun (WGS) entry which is preliminary data.</text>
</comment>
<keyword evidence="7" id="KW-0411">Iron-sulfur</keyword>
<dbReference type="GO" id="GO:0051539">
    <property type="term" value="F:4 iron, 4 sulfur cluster binding"/>
    <property type="evidence" value="ECO:0007669"/>
    <property type="project" value="UniProtKB-KW"/>
</dbReference>
<keyword evidence="2" id="KW-0004">4Fe-4S</keyword>
<organism evidence="9">
    <name type="scientific">marine sediment metagenome</name>
    <dbReference type="NCBI Taxonomy" id="412755"/>
    <lineage>
        <taxon>unclassified sequences</taxon>
        <taxon>metagenomes</taxon>
        <taxon>ecological metagenomes</taxon>
    </lineage>
</organism>
<dbReference type="Gene3D" id="3.20.20.70">
    <property type="entry name" value="Aldolase class I"/>
    <property type="match status" value="1"/>
</dbReference>
<evidence type="ECO:0000256" key="4">
    <source>
        <dbReference type="ARBA" id="ARBA00022723"/>
    </source>
</evidence>
<dbReference type="NCBIfam" id="TIGR00238">
    <property type="entry name" value="KamA family radical SAM protein"/>
    <property type="match status" value="1"/>
</dbReference>
<dbReference type="InterPro" id="IPR013785">
    <property type="entry name" value="Aldolase_TIM"/>
</dbReference>
<feature type="domain" description="Radical SAM core" evidence="8">
    <location>
        <begin position="67"/>
        <end position="247"/>
    </location>
</feature>
<dbReference type="PANTHER" id="PTHR30538:SF0">
    <property type="entry name" value="L-LYSINE 2,3-AMINOMUTASE AQ_1632-RELATED"/>
    <property type="match status" value="1"/>
</dbReference>
<evidence type="ECO:0000256" key="6">
    <source>
        <dbReference type="ARBA" id="ARBA00023004"/>
    </source>
</evidence>
<feature type="non-terminal residue" evidence="9">
    <location>
        <position position="247"/>
    </location>
</feature>
<dbReference type="PANTHER" id="PTHR30538">
    <property type="entry name" value="LYSINE 2,3-AMINOMUTASE-RELATED"/>
    <property type="match status" value="1"/>
</dbReference>
<dbReference type="AlphaFoldDB" id="X0XPW3"/>
<accession>X0XPW3</accession>
<evidence type="ECO:0000256" key="7">
    <source>
        <dbReference type="ARBA" id="ARBA00023014"/>
    </source>
</evidence>
<feature type="non-terminal residue" evidence="9">
    <location>
        <position position="1"/>
    </location>
</feature>
<dbReference type="PROSITE" id="PS51918">
    <property type="entry name" value="RADICAL_SAM"/>
    <property type="match status" value="1"/>
</dbReference>
<evidence type="ECO:0000256" key="2">
    <source>
        <dbReference type="ARBA" id="ARBA00022485"/>
    </source>
</evidence>
<keyword evidence="5" id="KW-0663">Pyridoxal phosphate</keyword>
<dbReference type="GO" id="GO:0046872">
    <property type="term" value="F:metal ion binding"/>
    <property type="evidence" value="ECO:0007669"/>
    <property type="project" value="UniProtKB-KW"/>
</dbReference>